<name>A0A239JL78_9RHOB</name>
<dbReference type="Proteomes" id="UP000198426">
    <property type="component" value="Unassembled WGS sequence"/>
</dbReference>
<sequence>MRATPEHELLSQPGQLNFGPEDGSSSPEAGAGSEPRAPQALSELFARLQTPVDAFLFDSASENTSDDEAFLPQTAWSAVPAPASLDLPPPGSPTDDLGNAKPEKDPDAPGGGNGGGGGGNGGGGGGGKGGGKGGGGGPTEPPTATTPFWSTTLGDADADGVDHYNITIEFYGTDSLWGAVGDAASGFSGGFIDAFVGAAEFLTSMIRLGYGDSGYTGPYADIEAGQAGESRNADDLVIEAYLTDIDGTGGILGRAGPYDLPDADGDEVYEGFPTAGLMEFDSADAADLLDGAALGGLWNDTVLHEMMHVVGFGTLWDQPTEGGTVSGWDALVGDQIYVDDQGTANPFDDNRAYLYSGDTEATAELAGHPEFSGNLWVEADGGAGTARGHWDEGVYDNEIMTGYINSLDDGMNAGANYMADFTVAAFADLGYTLDTGADGQVNYDAIAASGTHFLETGEVLDWTTFA</sequence>
<proteinExistence type="predicted"/>
<evidence type="ECO:0008006" key="4">
    <source>
        <dbReference type="Google" id="ProtNLM"/>
    </source>
</evidence>
<evidence type="ECO:0000313" key="3">
    <source>
        <dbReference type="Proteomes" id="UP000198426"/>
    </source>
</evidence>
<feature type="compositionally biased region" description="Gly residues" evidence="1">
    <location>
        <begin position="109"/>
        <end position="138"/>
    </location>
</feature>
<gene>
    <name evidence="2" type="ORF">SAMN05421757_105342</name>
</gene>
<feature type="region of interest" description="Disordered" evidence="1">
    <location>
        <begin position="64"/>
        <end position="151"/>
    </location>
</feature>
<reference evidence="2 3" key="1">
    <citation type="submission" date="2017-06" db="EMBL/GenBank/DDBJ databases">
        <authorList>
            <person name="Kim H.J."/>
            <person name="Triplett B.A."/>
        </authorList>
    </citation>
    <scope>NUCLEOTIDE SEQUENCE [LARGE SCALE GENOMIC DNA]</scope>
    <source>
        <strain evidence="2 3">DSM 29339</strain>
    </source>
</reference>
<dbReference type="AlphaFoldDB" id="A0A239JL78"/>
<dbReference type="Gene3D" id="3.90.132.10">
    <property type="entry name" value="Leishmanolysin , domain 2"/>
    <property type="match status" value="1"/>
</dbReference>
<feature type="region of interest" description="Disordered" evidence="1">
    <location>
        <begin position="1"/>
        <end position="43"/>
    </location>
</feature>
<protein>
    <recommendedName>
        <fullName evidence="4">Leishmanolysin</fullName>
    </recommendedName>
</protein>
<keyword evidence="3" id="KW-1185">Reference proteome</keyword>
<accession>A0A239JL78</accession>
<dbReference type="SUPFAM" id="SSF55486">
    <property type="entry name" value="Metalloproteases ('zincins'), catalytic domain"/>
    <property type="match status" value="1"/>
</dbReference>
<feature type="compositionally biased region" description="Low complexity" evidence="1">
    <location>
        <begin position="23"/>
        <end position="35"/>
    </location>
</feature>
<feature type="compositionally biased region" description="Polar residues" evidence="1">
    <location>
        <begin position="142"/>
        <end position="151"/>
    </location>
</feature>
<evidence type="ECO:0000256" key="1">
    <source>
        <dbReference type="SAM" id="MobiDB-lite"/>
    </source>
</evidence>
<dbReference type="EMBL" id="FZOY01000005">
    <property type="protein sequence ID" value="SNT06570.1"/>
    <property type="molecule type" value="Genomic_DNA"/>
</dbReference>
<organism evidence="2 3">
    <name type="scientific">Tropicimonas sediminicola</name>
    <dbReference type="NCBI Taxonomy" id="1031541"/>
    <lineage>
        <taxon>Bacteria</taxon>
        <taxon>Pseudomonadati</taxon>
        <taxon>Pseudomonadota</taxon>
        <taxon>Alphaproteobacteria</taxon>
        <taxon>Rhodobacterales</taxon>
        <taxon>Roseobacteraceae</taxon>
        <taxon>Tropicimonas</taxon>
    </lineage>
</organism>
<evidence type="ECO:0000313" key="2">
    <source>
        <dbReference type="EMBL" id="SNT06570.1"/>
    </source>
</evidence>